<evidence type="ECO:0000256" key="5">
    <source>
        <dbReference type="ARBA" id="ARBA00022989"/>
    </source>
</evidence>
<dbReference type="PIRSF" id="PIRSF019239">
    <property type="entry name" value="MrpE"/>
    <property type="match status" value="1"/>
</dbReference>
<dbReference type="OrthoDB" id="9807187at2"/>
<dbReference type="AlphaFoldDB" id="A0A419A1Q1"/>
<keyword evidence="9" id="KW-1185">Reference proteome</keyword>
<dbReference type="PANTHER" id="PTHR34584">
    <property type="entry name" value="NA(+)/H(+) ANTIPORTER SUBUNIT E1"/>
    <property type="match status" value="1"/>
</dbReference>
<feature type="transmembrane region" description="Helical" evidence="7">
    <location>
        <begin position="12"/>
        <end position="36"/>
    </location>
</feature>
<evidence type="ECO:0000256" key="1">
    <source>
        <dbReference type="ARBA" id="ARBA00004651"/>
    </source>
</evidence>
<evidence type="ECO:0000256" key="7">
    <source>
        <dbReference type="SAM" id="Phobius"/>
    </source>
</evidence>
<organism evidence="8 9">
    <name type="scientific">Paracoccus aestuarii</name>
    <dbReference type="NCBI Taxonomy" id="453842"/>
    <lineage>
        <taxon>Bacteria</taxon>
        <taxon>Pseudomonadati</taxon>
        <taxon>Pseudomonadota</taxon>
        <taxon>Alphaproteobacteria</taxon>
        <taxon>Rhodobacterales</taxon>
        <taxon>Paracoccaceae</taxon>
        <taxon>Paracoccus</taxon>
    </lineage>
</organism>
<evidence type="ECO:0000256" key="4">
    <source>
        <dbReference type="ARBA" id="ARBA00022692"/>
    </source>
</evidence>
<sequence>MNLFAINMVLAFAWVALTGGMTLGGLLTGFLVGLAAMWVVRPLFPETGRYFLRLYYWARLIVMFVYELVISSLPVVRDVMTPGQASNPALISVPLTVTSDLQITLLANFISLTPGTLSLDVSKDRSTLYIHAMFADDPDAIRAQITNRFEVWVREATE</sequence>
<evidence type="ECO:0000256" key="3">
    <source>
        <dbReference type="ARBA" id="ARBA00022475"/>
    </source>
</evidence>
<dbReference type="InterPro" id="IPR002758">
    <property type="entry name" value="Cation_antiport_E"/>
</dbReference>
<dbReference type="Proteomes" id="UP000285530">
    <property type="component" value="Unassembled WGS sequence"/>
</dbReference>
<dbReference type="GO" id="GO:0008324">
    <property type="term" value="F:monoatomic cation transmembrane transporter activity"/>
    <property type="evidence" value="ECO:0007669"/>
    <property type="project" value="InterPro"/>
</dbReference>
<comment type="subcellular location">
    <subcellularLocation>
        <location evidence="1">Cell membrane</location>
        <topology evidence="1">Multi-pass membrane protein</topology>
    </subcellularLocation>
</comment>
<gene>
    <name evidence="8" type="ORF">D3P06_01930</name>
</gene>
<evidence type="ECO:0000313" key="9">
    <source>
        <dbReference type="Proteomes" id="UP000285530"/>
    </source>
</evidence>
<dbReference type="RefSeq" id="WP_119884931.1">
    <property type="nucleotide sequence ID" value="NZ_CP067169.1"/>
</dbReference>
<dbReference type="EMBL" id="QZEV01000004">
    <property type="protein sequence ID" value="RJL06979.1"/>
    <property type="molecule type" value="Genomic_DNA"/>
</dbReference>
<keyword evidence="6 7" id="KW-0472">Membrane</keyword>
<evidence type="ECO:0000256" key="2">
    <source>
        <dbReference type="ARBA" id="ARBA00006228"/>
    </source>
</evidence>
<evidence type="ECO:0000313" key="8">
    <source>
        <dbReference type="EMBL" id="RJL06979.1"/>
    </source>
</evidence>
<feature type="transmembrane region" description="Helical" evidence="7">
    <location>
        <begin position="56"/>
        <end position="76"/>
    </location>
</feature>
<keyword evidence="4 7" id="KW-0812">Transmembrane</keyword>
<accession>A0A419A1Q1</accession>
<dbReference type="PANTHER" id="PTHR34584:SF1">
    <property type="entry name" value="NA(+)_H(+) ANTIPORTER SUBUNIT E1"/>
    <property type="match status" value="1"/>
</dbReference>
<proteinExistence type="inferred from homology"/>
<dbReference type="Pfam" id="PF01899">
    <property type="entry name" value="MNHE"/>
    <property type="match status" value="1"/>
</dbReference>
<keyword evidence="3" id="KW-1003">Cell membrane</keyword>
<comment type="similarity">
    <text evidence="2">Belongs to the CPA3 antiporters (TC 2.A.63) subunit E family.</text>
</comment>
<comment type="caution">
    <text evidence="8">The sequence shown here is derived from an EMBL/GenBank/DDBJ whole genome shotgun (WGS) entry which is preliminary data.</text>
</comment>
<evidence type="ECO:0000256" key="6">
    <source>
        <dbReference type="ARBA" id="ARBA00023136"/>
    </source>
</evidence>
<protein>
    <submittedName>
        <fullName evidence="8">Sodium:proton antiporter</fullName>
    </submittedName>
</protein>
<name>A0A419A1Q1_9RHOB</name>
<reference evidence="8 9" key="1">
    <citation type="submission" date="2018-09" db="EMBL/GenBank/DDBJ databases">
        <title>Paracoccus onubensis nov. sp. a moderate halophilic bacterium isolated from Gruta de las Maravillas (Aracena, Spain).</title>
        <authorList>
            <person name="Jurado V."/>
            <person name="Gutierrez-Patricio S."/>
            <person name="Gonzalez-Pimentel J.L."/>
            <person name="Laiz L."/>
            <person name="Saiz-Jimenez C."/>
        </authorList>
    </citation>
    <scope>NUCLEOTIDE SEQUENCE [LARGE SCALE GENOMIC DNA]</scope>
    <source>
        <strain evidence="8 9">DSM 19484</strain>
    </source>
</reference>
<dbReference type="GO" id="GO:0005886">
    <property type="term" value="C:plasma membrane"/>
    <property type="evidence" value="ECO:0007669"/>
    <property type="project" value="UniProtKB-SubCell"/>
</dbReference>
<keyword evidence="5 7" id="KW-1133">Transmembrane helix</keyword>